<dbReference type="VEuPathDB" id="AmoebaDB:EIN_154270"/>
<evidence type="ECO:0000313" key="3">
    <source>
        <dbReference type="Proteomes" id="UP000014680"/>
    </source>
</evidence>
<sequence length="260" mass="29361">MKGIHEREPLLPSYLSADLSIVQTNSFRPKSLLYFTLSFSAASLILLILSILFLPNVPTQMETSTFNSQTVEGPPLHLDEFLLRLTGDLSRVDFSNNIMMSSVNVALSTMRTTFDQSSPLFVAVDMMLNNTENFLEALEHTPLRFFIDRTLKHKIDMLKQNITKLTQTLPQVLDLADKTAVGLSGFSSSLNILLMRLNMIYNSFSNLDELISSTQTLGQIIKRDLTNLKNTYNVFYSSLFVSVGSLIFVNTIMSVVLIWW</sequence>
<protein>
    <submittedName>
        <fullName evidence="2">Uncharacterized protein</fullName>
    </submittedName>
</protein>
<keyword evidence="3" id="KW-1185">Reference proteome</keyword>
<gene>
    <name evidence="2" type="ORF">EIN_154270</name>
</gene>
<dbReference type="KEGG" id="eiv:EIN_154270"/>
<keyword evidence="1" id="KW-0472">Membrane</keyword>
<dbReference type="Proteomes" id="UP000014680">
    <property type="component" value="Unassembled WGS sequence"/>
</dbReference>
<organism evidence="2 3">
    <name type="scientific">Entamoeba invadens IP1</name>
    <dbReference type="NCBI Taxonomy" id="370355"/>
    <lineage>
        <taxon>Eukaryota</taxon>
        <taxon>Amoebozoa</taxon>
        <taxon>Evosea</taxon>
        <taxon>Archamoebae</taxon>
        <taxon>Mastigamoebida</taxon>
        <taxon>Entamoebidae</taxon>
        <taxon>Entamoeba</taxon>
    </lineage>
</organism>
<keyword evidence="1" id="KW-0812">Transmembrane</keyword>
<dbReference type="RefSeq" id="XP_004258141.1">
    <property type="nucleotide sequence ID" value="XM_004258093.1"/>
</dbReference>
<accession>A0A0A1U8Z3</accession>
<reference evidence="2 3" key="1">
    <citation type="submission" date="2012-10" db="EMBL/GenBank/DDBJ databases">
        <authorList>
            <person name="Zafar N."/>
            <person name="Inman J."/>
            <person name="Hall N."/>
            <person name="Lorenzi H."/>
            <person name="Caler E."/>
        </authorList>
    </citation>
    <scope>NUCLEOTIDE SEQUENCE [LARGE SCALE GENOMIC DNA]</scope>
    <source>
        <strain evidence="2 3">IP1</strain>
    </source>
</reference>
<feature type="transmembrane region" description="Helical" evidence="1">
    <location>
        <begin position="234"/>
        <end position="259"/>
    </location>
</feature>
<dbReference type="GeneID" id="14890379"/>
<evidence type="ECO:0000313" key="2">
    <source>
        <dbReference type="EMBL" id="ELP91370.1"/>
    </source>
</evidence>
<feature type="transmembrane region" description="Helical" evidence="1">
    <location>
        <begin position="32"/>
        <end position="54"/>
    </location>
</feature>
<name>A0A0A1U8Z3_ENTIV</name>
<dbReference type="EMBL" id="KB206474">
    <property type="protein sequence ID" value="ELP91370.1"/>
    <property type="molecule type" value="Genomic_DNA"/>
</dbReference>
<evidence type="ECO:0000256" key="1">
    <source>
        <dbReference type="SAM" id="Phobius"/>
    </source>
</evidence>
<proteinExistence type="predicted"/>
<dbReference type="AlphaFoldDB" id="A0A0A1U8Z3"/>
<keyword evidence="1" id="KW-1133">Transmembrane helix</keyword>